<name>A0AA38R642_9PEZI</name>
<dbReference type="Pfam" id="PF14441">
    <property type="entry name" value="OTT_1508_deam"/>
    <property type="match status" value="1"/>
</dbReference>
<accession>A0AA38R642</accession>
<gene>
    <name evidence="1" type="ORF">NKR23_g12318</name>
</gene>
<evidence type="ECO:0000313" key="2">
    <source>
        <dbReference type="Proteomes" id="UP001174694"/>
    </source>
</evidence>
<protein>
    <submittedName>
        <fullName evidence="1">Uncharacterized protein</fullName>
    </submittedName>
</protein>
<dbReference type="AlphaFoldDB" id="A0AA38R642"/>
<evidence type="ECO:0000313" key="1">
    <source>
        <dbReference type="EMBL" id="KAJ9130176.1"/>
    </source>
</evidence>
<keyword evidence="2" id="KW-1185">Reference proteome</keyword>
<dbReference type="EMBL" id="JANBVO010000102">
    <property type="protein sequence ID" value="KAJ9130176.1"/>
    <property type="molecule type" value="Genomic_DNA"/>
</dbReference>
<dbReference type="InterPro" id="IPR027796">
    <property type="entry name" value="OTT_1508_deam-like"/>
</dbReference>
<organism evidence="1 2">
    <name type="scientific">Pleurostoma richardsiae</name>
    <dbReference type="NCBI Taxonomy" id="41990"/>
    <lineage>
        <taxon>Eukaryota</taxon>
        <taxon>Fungi</taxon>
        <taxon>Dikarya</taxon>
        <taxon>Ascomycota</taxon>
        <taxon>Pezizomycotina</taxon>
        <taxon>Sordariomycetes</taxon>
        <taxon>Sordariomycetidae</taxon>
        <taxon>Calosphaeriales</taxon>
        <taxon>Pleurostomataceae</taxon>
        <taxon>Pleurostoma</taxon>
    </lineage>
</organism>
<reference evidence="1" key="1">
    <citation type="submission" date="2022-07" db="EMBL/GenBank/DDBJ databases">
        <title>Fungi with potential for degradation of polypropylene.</title>
        <authorList>
            <person name="Gostincar C."/>
        </authorList>
    </citation>
    <scope>NUCLEOTIDE SEQUENCE</scope>
    <source>
        <strain evidence="1">EXF-13308</strain>
    </source>
</reference>
<dbReference type="Proteomes" id="UP001174694">
    <property type="component" value="Unassembled WGS sequence"/>
</dbReference>
<proteinExistence type="predicted"/>
<comment type="caution">
    <text evidence="1">The sequence shown here is derived from an EMBL/GenBank/DDBJ whole genome shotgun (WGS) entry which is preliminary data.</text>
</comment>
<sequence>MWGGQIRREALLQKISLLAMLGGVHEGPREHPLTSAPGQERTLTVEQEAEIAGNLAFLSRRRKDSLSVAAIGIEEDEDGQGMVVRLCINGGILSRIEDGVKEMCAMLEQISRQRGSEDGDVESFLGKVIELDSSRILARLRLGQKSKTASPRLLKSHQILCEIAADAGPDVQVKMRNFMGLHRTLTRTGQPPRHELLKELVKAAYDLAQSLNLDHRASRVRSNDVDRAKLGDMIVKLGQYFRAARQLVLAARRTRYRLFRRIRVYCFQIVVPEEVRADREPESSLRVLGSLTNTLDQRRLLQRYRGSEHRAAAALTARLNGTRSSIKVHAEIKLLFFYEAHPEVRRPRVIAANKSSCYLCDLFFRLHGAFQVPSTFGVLNERWILPDWCPVPQSQLDRLAAVLLRFDEALDQQLARRLEGCPRCPDPLESLVAISATWPNSQETTGANASAPGPVSARAASSAEEITLEAGDSIWKQLAPRSTSFTLHFYESHAVVSFTISRRASKAKAPLWIRISLTVQTDQPSSVGNATDLQDIEEGSETMMRTATQGSNGEFSIRWKQQVIHVLSSVECPVNSTVSTRTSELIGNGDC</sequence>